<dbReference type="InterPro" id="IPR015443">
    <property type="entry name" value="Aldose_1-epimerase"/>
</dbReference>
<keyword evidence="3 5" id="KW-0413">Isomerase</keyword>
<feature type="binding site" evidence="7">
    <location>
        <position position="238"/>
    </location>
    <ligand>
        <name>beta-D-galactose</name>
        <dbReference type="ChEBI" id="CHEBI:27667"/>
    </ligand>
</feature>
<evidence type="ECO:0000256" key="8">
    <source>
        <dbReference type="PIRSR" id="PIRSR005096-3"/>
    </source>
</evidence>
<dbReference type="PANTHER" id="PTHR10091:SF0">
    <property type="entry name" value="GALACTOSE MUTAROTASE"/>
    <property type="match status" value="1"/>
</dbReference>
<dbReference type="InterPro" id="IPR011013">
    <property type="entry name" value="Gal_mutarotase_sf_dom"/>
</dbReference>
<dbReference type="GO" id="GO:0006006">
    <property type="term" value="P:glucose metabolic process"/>
    <property type="evidence" value="ECO:0007669"/>
    <property type="project" value="TreeGrafter"/>
</dbReference>
<dbReference type="InterPro" id="IPR047215">
    <property type="entry name" value="Galactose_mutarotase-like"/>
</dbReference>
<reference evidence="10" key="1">
    <citation type="submission" date="2018-08" db="EMBL/GenBank/DDBJ databases">
        <authorList>
            <person name="Rodrigo-Torres L."/>
            <person name="Arahal R. D."/>
            <person name="Lucena T."/>
        </authorList>
    </citation>
    <scope>NUCLEOTIDE SEQUENCE [LARGE SCALE GENOMIC DNA]</scope>
    <source>
        <strain evidence="10">CECT 7235</strain>
    </source>
</reference>
<dbReference type="CDD" id="cd09019">
    <property type="entry name" value="galactose_mutarotase_like"/>
    <property type="match status" value="1"/>
</dbReference>
<evidence type="ECO:0000256" key="1">
    <source>
        <dbReference type="ARBA" id="ARBA00005028"/>
    </source>
</evidence>
<evidence type="ECO:0000313" key="9">
    <source>
        <dbReference type="EMBL" id="SUZ32768.1"/>
    </source>
</evidence>
<keyword evidence="4 5" id="KW-0119">Carbohydrate metabolism</keyword>
<evidence type="ECO:0000256" key="5">
    <source>
        <dbReference type="PIRNR" id="PIRNR005096"/>
    </source>
</evidence>
<keyword evidence="10" id="KW-1185">Reference proteome</keyword>
<gene>
    <name evidence="9" type="primary">mro</name>
    <name evidence="9" type="ORF">ROE7235_02530</name>
</gene>
<evidence type="ECO:0000256" key="2">
    <source>
        <dbReference type="ARBA" id="ARBA00006206"/>
    </source>
</evidence>
<feature type="active site" description="Proton donor" evidence="6">
    <location>
        <position position="173"/>
    </location>
</feature>
<dbReference type="InterPro" id="IPR014718">
    <property type="entry name" value="GH-type_carb-bd"/>
</dbReference>
<feature type="binding site" evidence="8">
    <location>
        <begin position="173"/>
        <end position="175"/>
    </location>
    <ligand>
        <name>beta-D-galactose</name>
        <dbReference type="ChEBI" id="CHEBI:27667"/>
    </ligand>
</feature>
<dbReference type="UniPathway" id="UPA00242"/>
<comment type="pathway">
    <text evidence="1 5">Carbohydrate metabolism; hexose metabolism.</text>
</comment>
<dbReference type="Proteomes" id="UP000272908">
    <property type="component" value="Unassembled WGS sequence"/>
</dbReference>
<dbReference type="EMBL" id="UIHC01000027">
    <property type="protein sequence ID" value="SUZ32768.1"/>
    <property type="molecule type" value="Genomic_DNA"/>
</dbReference>
<feature type="active site" description="Proton acceptor" evidence="6">
    <location>
        <position position="297"/>
    </location>
</feature>
<evidence type="ECO:0000256" key="4">
    <source>
        <dbReference type="ARBA" id="ARBA00023277"/>
    </source>
</evidence>
<comment type="catalytic activity">
    <reaction evidence="5">
        <text>alpha-D-glucose = beta-D-glucose</text>
        <dbReference type="Rhea" id="RHEA:10264"/>
        <dbReference type="ChEBI" id="CHEBI:15903"/>
        <dbReference type="ChEBI" id="CHEBI:17925"/>
        <dbReference type="EC" id="5.1.3.3"/>
    </reaction>
</comment>
<dbReference type="EC" id="5.1.3.3" evidence="5"/>
<proteinExistence type="inferred from homology"/>
<name>A0A3B0MGX3_9RHOB</name>
<dbReference type="Pfam" id="PF01263">
    <property type="entry name" value="Aldose_epim"/>
    <property type="match status" value="1"/>
</dbReference>
<dbReference type="AlphaFoldDB" id="A0A3B0MGX3"/>
<evidence type="ECO:0000256" key="6">
    <source>
        <dbReference type="PIRSR" id="PIRSR005096-1"/>
    </source>
</evidence>
<evidence type="ECO:0000313" key="10">
    <source>
        <dbReference type="Proteomes" id="UP000272908"/>
    </source>
</evidence>
<comment type="similarity">
    <text evidence="2 5">Belongs to the aldose epimerase family.</text>
</comment>
<dbReference type="InterPro" id="IPR008183">
    <property type="entry name" value="Aldose_1/G6P_1-epimerase"/>
</dbReference>
<dbReference type="PIRSF" id="PIRSF005096">
    <property type="entry name" value="GALM"/>
    <property type="match status" value="1"/>
</dbReference>
<protein>
    <recommendedName>
        <fullName evidence="5">Aldose 1-epimerase</fullName>
        <ecNumber evidence="5">5.1.3.3</ecNumber>
    </recommendedName>
</protein>
<dbReference type="GO" id="GO:0033499">
    <property type="term" value="P:galactose catabolic process via UDP-galactose, Leloir pathway"/>
    <property type="evidence" value="ECO:0007669"/>
    <property type="project" value="TreeGrafter"/>
</dbReference>
<dbReference type="GO" id="GO:0030246">
    <property type="term" value="F:carbohydrate binding"/>
    <property type="evidence" value="ECO:0007669"/>
    <property type="project" value="InterPro"/>
</dbReference>
<dbReference type="Gene3D" id="2.70.98.10">
    <property type="match status" value="1"/>
</dbReference>
<dbReference type="PANTHER" id="PTHR10091">
    <property type="entry name" value="ALDOSE-1-EPIMERASE"/>
    <property type="match status" value="1"/>
</dbReference>
<sequence>MASDVERFGEMPDGPTVHRVTLQKGAMRAQVLTLGAIVQDLRLEGASHPLVLGAGTLAPYLGPMHYFGATVGRYANRIANGAFTLNGQTHRLSCNFRGRHCLHGGELGCAEQLWTLADATAETATLTLTLPDGDMGFPGRLSIVLTIALSDAAISFDHSATTDRDTVCSLSHHGYFVLDDSGSLAEHGLRIAAEHYLPVDDDLIPTGRSAPVAGTGFDFQTPRPLQDVALDHNFCLSDAPAVLRPVAWLRSDRSGLQMQVATTEPGLQVYTASHLPQAGAIGHDGRALRRHAGIALEAQHWPDAPNRPDFPSATLLAAQTYRHTTRYSFDRTNQTEPPQ</sequence>
<feature type="binding site" evidence="8">
    <location>
        <begin position="76"/>
        <end position="77"/>
    </location>
    <ligand>
        <name>beta-D-galactose</name>
        <dbReference type="ChEBI" id="CHEBI:27667"/>
    </ligand>
</feature>
<evidence type="ECO:0000256" key="3">
    <source>
        <dbReference type="ARBA" id="ARBA00023235"/>
    </source>
</evidence>
<accession>A0A3B0MGX3</accession>
<evidence type="ECO:0000256" key="7">
    <source>
        <dbReference type="PIRSR" id="PIRSR005096-2"/>
    </source>
</evidence>
<organism evidence="9 10">
    <name type="scientific">Roseinatronobacter ekhonensis</name>
    <dbReference type="NCBI Taxonomy" id="254356"/>
    <lineage>
        <taxon>Bacteria</taxon>
        <taxon>Pseudomonadati</taxon>
        <taxon>Pseudomonadota</taxon>
        <taxon>Alphaproteobacteria</taxon>
        <taxon>Rhodobacterales</taxon>
        <taxon>Paracoccaceae</taxon>
        <taxon>Roseinatronobacter</taxon>
    </lineage>
</organism>
<dbReference type="RefSeq" id="WP_220669566.1">
    <property type="nucleotide sequence ID" value="NZ_UIHC01000027.1"/>
</dbReference>
<dbReference type="SUPFAM" id="SSF74650">
    <property type="entry name" value="Galactose mutarotase-like"/>
    <property type="match status" value="1"/>
</dbReference>
<dbReference type="GO" id="GO:0004034">
    <property type="term" value="F:aldose 1-epimerase activity"/>
    <property type="evidence" value="ECO:0007669"/>
    <property type="project" value="UniProtKB-EC"/>
</dbReference>